<feature type="transmembrane region" description="Helical" evidence="1">
    <location>
        <begin position="13"/>
        <end position="46"/>
    </location>
</feature>
<keyword evidence="1" id="KW-1133">Transmembrane helix</keyword>
<proteinExistence type="predicted"/>
<evidence type="ECO:0000313" key="2">
    <source>
        <dbReference type="EMBL" id="MBP0725302.1"/>
    </source>
</evidence>
<keyword evidence="1" id="KW-0472">Membrane</keyword>
<keyword evidence="1" id="KW-0812">Transmembrane</keyword>
<dbReference type="AlphaFoldDB" id="A0A940NQW7"/>
<feature type="transmembrane region" description="Helical" evidence="1">
    <location>
        <begin position="53"/>
        <end position="78"/>
    </location>
</feature>
<organism evidence="2 3">
    <name type="scientific">Gottfriedia endophytica</name>
    <dbReference type="NCBI Taxonomy" id="2820819"/>
    <lineage>
        <taxon>Bacteria</taxon>
        <taxon>Bacillati</taxon>
        <taxon>Bacillota</taxon>
        <taxon>Bacilli</taxon>
        <taxon>Bacillales</taxon>
        <taxon>Bacillaceae</taxon>
        <taxon>Gottfriedia</taxon>
    </lineage>
</organism>
<accession>A0A940NQW7</accession>
<keyword evidence="3" id="KW-1185">Reference proteome</keyword>
<sequence>MVTPTKHQPIADFFLGLILGIISLLSVLFLSLFAVLVPIVIGILVWVQTGRKFFALGFFLSLPIAIFILFLICGAMTFN</sequence>
<dbReference type="EMBL" id="JAGIYQ010000005">
    <property type="protein sequence ID" value="MBP0725302.1"/>
    <property type="molecule type" value="Genomic_DNA"/>
</dbReference>
<evidence type="ECO:0000313" key="3">
    <source>
        <dbReference type="Proteomes" id="UP000682134"/>
    </source>
</evidence>
<reference evidence="2" key="1">
    <citation type="submission" date="2021-04" db="EMBL/GenBank/DDBJ databases">
        <title>Genome seq and assembly of Bacillus sp.</title>
        <authorList>
            <person name="Chhetri G."/>
        </authorList>
    </citation>
    <scope>NUCLEOTIDE SEQUENCE</scope>
    <source>
        <strain evidence="2">RG28</strain>
    </source>
</reference>
<comment type="caution">
    <text evidence="2">The sequence shown here is derived from an EMBL/GenBank/DDBJ whole genome shotgun (WGS) entry which is preliminary data.</text>
</comment>
<dbReference type="Proteomes" id="UP000682134">
    <property type="component" value="Unassembled WGS sequence"/>
</dbReference>
<gene>
    <name evidence="2" type="ORF">J5Y03_08875</name>
</gene>
<protein>
    <submittedName>
        <fullName evidence="2">Uncharacterized protein</fullName>
    </submittedName>
</protein>
<evidence type="ECO:0000256" key="1">
    <source>
        <dbReference type="SAM" id="Phobius"/>
    </source>
</evidence>
<dbReference type="RefSeq" id="WP_209404726.1">
    <property type="nucleotide sequence ID" value="NZ_JAGIYQ010000005.1"/>
</dbReference>
<name>A0A940NQW7_9BACI</name>